<evidence type="ECO:0000256" key="6">
    <source>
        <dbReference type="ARBA" id="ARBA00022694"/>
    </source>
</evidence>
<dbReference type="GO" id="GO:0061710">
    <property type="term" value="F:L-threonylcarbamoyladenylate synthase"/>
    <property type="evidence" value="ECO:0007669"/>
    <property type="project" value="UniProtKB-EC"/>
</dbReference>
<evidence type="ECO:0000256" key="7">
    <source>
        <dbReference type="ARBA" id="ARBA00022695"/>
    </source>
</evidence>
<evidence type="ECO:0000313" key="13">
    <source>
        <dbReference type="EMBL" id="OGZ44942.1"/>
    </source>
</evidence>
<dbReference type="GO" id="GO:0003725">
    <property type="term" value="F:double-stranded RNA binding"/>
    <property type="evidence" value="ECO:0007669"/>
    <property type="project" value="InterPro"/>
</dbReference>
<dbReference type="GO" id="GO:0000049">
    <property type="term" value="F:tRNA binding"/>
    <property type="evidence" value="ECO:0007669"/>
    <property type="project" value="TreeGrafter"/>
</dbReference>
<dbReference type="GO" id="GO:0008033">
    <property type="term" value="P:tRNA processing"/>
    <property type="evidence" value="ECO:0007669"/>
    <property type="project" value="UniProtKB-KW"/>
</dbReference>
<keyword evidence="6" id="KW-0819">tRNA processing</keyword>
<evidence type="ECO:0000256" key="2">
    <source>
        <dbReference type="ARBA" id="ARBA00007663"/>
    </source>
</evidence>
<gene>
    <name evidence="13" type="ORF">A2756_03685</name>
</gene>
<dbReference type="STRING" id="1802115.A2756_03685"/>
<comment type="caution">
    <text evidence="13">The sequence shown here is derived from an EMBL/GenBank/DDBJ whole genome shotgun (WGS) entry which is preliminary data.</text>
</comment>
<evidence type="ECO:0000256" key="9">
    <source>
        <dbReference type="ARBA" id="ARBA00022840"/>
    </source>
</evidence>
<sequence length="221" mass="24043">MPKAGPKILELNEKTETLVLLEAVDVLKRGGVVVVPTDTLYGLAADATNERAIKKVFSIKGRDAAKPLPVLVSDFAMMNRVALLSEKNRERIAKFDTVTAVLPARGWMPLNLRAGQLTIGVRIPQHPFLLRLIKMFGGPITGTSANKSGGSSHTHIQYVVEDFQKGRAKPDLIIDAGNLGEHSASMIVDFTKEPAQVIRTGPMTKEALLTFLSEEQSKNTC</sequence>
<evidence type="ECO:0000256" key="11">
    <source>
        <dbReference type="ARBA" id="ARBA00048366"/>
    </source>
</evidence>
<dbReference type="EMBL" id="MHNL01000011">
    <property type="protein sequence ID" value="OGZ44942.1"/>
    <property type="molecule type" value="Genomic_DNA"/>
</dbReference>
<dbReference type="GO" id="GO:0006450">
    <property type="term" value="P:regulation of translational fidelity"/>
    <property type="evidence" value="ECO:0007669"/>
    <property type="project" value="TreeGrafter"/>
</dbReference>
<name>A0A1G2G4E3_9BACT</name>
<evidence type="ECO:0000256" key="5">
    <source>
        <dbReference type="ARBA" id="ARBA00022679"/>
    </source>
</evidence>
<evidence type="ECO:0000256" key="10">
    <source>
        <dbReference type="ARBA" id="ARBA00029774"/>
    </source>
</evidence>
<dbReference type="Pfam" id="PF01300">
    <property type="entry name" value="Sua5_yciO_yrdC"/>
    <property type="match status" value="1"/>
</dbReference>
<proteinExistence type="inferred from homology"/>
<dbReference type="AlphaFoldDB" id="A0A1G2G4E3"/>
<dbReference type="EC" id="2.7.7.87" evidence="3"/>
<reference evidence="13 14" key="1">
    <citation type="journal article" date="2016" name="Nat. Commun.">
        <title>Thousands of microbial genomes shed light on interconnected biogeochemical processes in an aquifer system.</title>
        <authorList>
            <person name="Anantharaman K."/>
            <person name="Brown C.T."/>
            <person name="Hug L.A."/>
            <person name="Sharon I."/>
            <person name="Castelle C.J."/>
            <person name="Probst A.J."/>
            <person name="Thomas B.C."/>
            <person name="Singh A."/>
            <person name="Wilkins M.J."/>
            <person name="Karaoz U."/>
            <person name="Brodie E.L."/>
            <person name="Williams K.H."/>
            <person name="Hubbard S.S."/>
            <person name="Banfield J.F."/>
        </authorList>
    </citation>
    <scope>NUCLEOTIDE SEQUENCE [LARGE SCALE GENOMIC DNA]</scope>
</reference>
<evidence type="ECO:0000256" key="3">
    <source>
        <dbReference type="ARBA" id="ARBA00012584"/>
    </source>
</evidence>
<dbReference type="PROSITE" id="PS51163">
    <property type="entry name" value="YRDC"/>
    <property type="match status" value="1"/>
</dbReference>
<comment type="subcellular location">
    <subcellularLocation>
        <location evidence="1">Cytoplasm</location>
    </subcellularLocation>
</comment>
<dbReference type="GO" id="GO:0005737">
    <property type="term" value="C:cytoplasm"/>
    <property type="evidence" value="ECO:0007669"/>
    <property type="project" value="UniProtKB-SubCell"/>
</dbReference>
<dbReference type="InterPro" id="IPR006070">
    <property type="entry name" value="Sua5-like_dom"/>
</dbReference>
<comment type="catalytic activity">
    <reaction evidence="11">
        <text>L-threonine + hydrogencarbonate + ATP = L-threonylcarbamoyladenylate + diphosphate + H2O</text>
        <dbReference type="Rhea" id="RHEA:36407"/>
        <dbReference type="ChEBI" id="CHEBI:15377"/>
        <dbReference type="ChEBI" id="CHEBI:17544"/>
        <dbReference type="ChEBI" id="CHEBI:30616"/>
        <dbReference type="ChEBI" id="CHEBI:33019"/>
        <dbReference type="ChEBI" id="CHEBI:57926"/>
        <dbReference type="ChEBI" id="CHEBI:73682"/>
        <dbReference type="EC" id="2.7.7.87"/>
    </reaction>
</comment>
<dbReference type="InterPro" id="IPR017945">
    <property type="entry name" value="DHBP_synth_RibB-like_a/b_dom"/>
</dbReference>
<evidence type="ECO:0000256" key="8">
    <source>
        <dbReference type="ARBA" id="ARBA00022741"/>
    </source>
</evidence>
<dbReference type="PANTHER" id="PTHR17490">
    <property type="entry name" value="SUA5"/>
    <property type="match status" value="1"/>
</dbReference>
<keyword evidence="8" id="KW-0547">Nucleotide-binding</keyword>
<evidence type="ECO:0000256" key="4">
    <source>
        <dbReference type="ARBA" id="ARBA00022490"/>
    </source>
</evidence>
<evidence type="ECO:0000259" key="12">
    <source>
        <dbReference type="PROSITE" id="PS51163"/>
    </source>
</evidence>
<dbReference type="InterPro" id="IPR050156">
    <property type="entry name" value="TC-AMP_synthase_SUA5"/>
</dbReference>
<dbReference type="PANTHER" id="PTHR17490:SF16">
    <property type="entry name" value="THREONYLCARBAMOYL-AMP SYNTHASE"/>
    <property type="match status" value="1"/>
</dbReference>
<dbReference type="NCBIfam" id="TIGR00057">
    <property type="entry name" value="L-threonylcarbamoyladenylate synthase"/>
    <property type="match status" value="1"/>
</dbReference>
<protein>
    <recommendedName>
        <fullName evidence="10">L-threonylcarbamoyladenylate synthase</fullName>
        <ecNumber evidence="3">2.7.7.87</ecNumber>
    </recommendedName>
    <alternativeName>
        <fullName evidence="10">L-threonylcarbamoyladenylate synthase</fullName>
    </alternativeName>
</protein>
<dbReference type="SUPFAM" id="SSF55821">
    <property type="entry name" value="YrdC/RibB"/>
    <property type="match status" value="1"/>
</dbReference>
<keyword evidence="9" id="KW-0067">ATP-binding</keyword>
<comment type="similarity">
    <text evidence="2">Belongs to the SUA5 family.</text>
</comment>
<dbReference type="GO" id="GO:0005524">
    <property type="term" value="F:ATP binding"/>
    <property type="evidence" value="ECO:0007669"/>
    <property type="project" value="UniProtKB-KW"/>
</dbReference>
<keyword evidence="5" id="KW-0808">Transferase</keyword>
<dbReference type="Proteomes" id="UP000177785">
    <property type="component" value="Unassembled WGS sequence"/>
</dbReference>
<accession>A0A1G2G4E3</accession>
<feature type="domain" description="YrdC-like" evidence="12">
    <location>
        <begin position="17"/>
        <end position="203"/>
    </location>
</feature>
<keyword evidence="7" id="KW-0548">Nucleotidyltransferase</keyword>
<dbReference type="Gene3D" id="3.90.870.10">
    <property type="entry name" value="DHBP synthase"/>
    <property type="match status" value="1"/>
</dbReference>
<keyword evidence="4" id="KW-0963">Cytoplasm</keyword>
<evidence type="ECO:0000256" key="1">
    <source>
        <dbReference type="ARBA" id="ARBA00004496"/>
    </source>
</evidence>
<organism evidence="13 14">
    <name type="scientific">Candidatus Ryanbacteria bacterium RIFCSPHIGHO2_01_FULL_48_27</name>
    <dbReference type="NCBI Taxonomy" id="1802115"/>
    <lineage>
        <taxon>Bacteria</taxon>
        <taxon>Candidatus Ryaniibacteriota</taxon>
    </lineage>
</organism>
<evidence type="ECO:0000313" key="14">
    <source>
        <dbReference type="Proteomes" id="UP000177785"/>
    </source>
</evidence>